<dbReference type="AlphaFoldDB" id="A0A815XZG2"/>
<evidence type="ECO:0000313" key="6">
    <source>
        <dbReference type="EMBL" id="CAF1563778.1"/>
    </source>
</evidence>
<keyword evidence="4" id="KW-1133">Transmembrane helix</keyword>
<dbReference type="Proteomes" id="UP000663829">
    <property type="component" value="Unassembled WGS sequence"/>
</dbReference>
<dbReference type="OrthoDB" id="1935484at2759"/>
<keyword evidence="3" id="KW-0812">Transmembrane</keyword>
<evidence type="ECO:0000256" key="2">
    <source>
        <dbReference type="ARBA" id="ARBA00022448"/>
    </source>
</evidence>
<name>A0A815XZG2_9BILA</name>
<evidence type="ECO:0000256" key="5">
    <source>
        <dbReference type="ARBA" id="ARBA00023136"/>
    </source>
</evidence>
<evidence type="ECO:0000256" key="4">
    <source>
        <dbReference type="ARBA" id="ARBA00022989"/>
    </source>
</evidence>
<reference evidence="6" key="1">
    <citation type="submission" date="2021-02" db="EMBL/GenBank/DDBJ databases">
        <authorList>
            <person name="Nowell W R."/>
        </authorList>
    </citation>
    <scope>NUCLEOTIDE SEQUENCE</scope>
</reference>
<dbReference type="GO" id="GO:0022857">
    <property type="term" value="F:transmembrane transporter activity"/>
    <property type="evidence" value="ECO:0007669"/>
    <property type="project" value="TreeGrafter"/>
</dbReference>
<dbReference type="PANTHER" id="PTHR43791">
    <property type="entry name" value="PERMEASE-RELATED"/>
    <property type="match status" value="1"/>
</dbReference>
<keyword evidence="2" id="KW-0813">Transport</keyword>
<feature type="non-terminal residue" evidence="6">
    <location>
        <position position="1"/>
    </location>
</feature>
<evidence type="ECO:0000256" key="1">
    <source>
        <dbReference type="ARBA" id="ARBA00004141"/>
    </source>
</evidence>
<evidence type="ECO:0000313" key="7">
    <source>
        <dbReference type="EMBL" id="CAF4425593.1"/>
    </source>
</evidence>
<sequence>DDQPFRLALFYSDDSLAGIVGGILAFAVDQLHTEGNLAGWQWIFLIEGLNKVESDMLVNHLREDAGVLADEVDFS</sequence>
<dbReference type="GO" id="GO:0016020">
    <property type="term" value="C:membrane"/>
    <property type="evidence" value="ECO:0007669"/>
    <property type="project" value="UniProtKB-SubCell"/>
</dbReference>
<comment type="subcellular location">
    <subcellularLocation>
        <location evidence="1">Membrane</location>
        <topology evidence="1">Multi-pass membrane protein</topology>
    </subcellularLocation>
</comment>
<dbReference type="PANTHER" id="PTHR43791:SF16">
    <property type="entry name" value="TRANSPORTER, PUTATIVE (AFU_ORTHOLOGUE AFUA_3G01840)-RELATED"/>
    <property type="match status" value="1"/>
</dbReference>
<proteinExistence type="predicted"/>
<comment type="caution">
    <text evidence="6">The sequence shown here is derived from an EMBL/GenBank/DDBJ whole genome shotgun (WGS) entry which is preliminary data.</text>
</comment>
<organism evidence="6 8">
    <name type="scientific">Didymodactylos carnosus</name>
    <dbReference type="NCBI Taxonomy" id="1234261"/>
    <lineage>
        <taxon>Eukaryota</taxon>
        <taxon>Metazoa</taxon>
        <taxon>Spiralia</taxon>
        <taxon>Gnathifera</taxon>
        <taxon>Rotifera</taxon>
        <taxon>Eurotatoria</taxon>
        <taxon>Bdelloidea</taxon>
        <taxon>Philodinida</taxon>
        <taxon>Philodinidae</taxon>
        <taxon>Didymodactylos</taxon>
    </lineage>
</organism>
<accession>A0A815XZG2</accession>
<keyword evidence="8" id="KW-1185">Reference proteome</keyword>
<dbReference type="EMBL" id="CAJOBC010094509">
    <property type="protein sequence ID" value="CAF4425593.1"/>
    <property type="molecule type" value="Genomic_DNA"/>
</dbReference>
<dbReference type="EMBL" id="CAJNOQ010028736">
    <property type="protein sequence ID" value="CAF1563778.1"/>
    <property type="molecule type" value="Genomic_DNA"/>
</dbReference>
<protein>
    <submittedName>
        <fullName evidence="6">Uncharacterized protein</fullName>
    </submittedName>
</protein>
<dbReference type="Proteomes" id="UP000681722">
    <property type="component" value="Unassembled WGS sequence"/>
</dbReference>
<keyword evidence="5" id="KW-0472">Membrane</keyword>
<gene>
    <name evidence="6" type="ORF">GPM918_LOCUS39938</name>
    <name evidence="7" type="ORF">SRO942_LOCUS40848</name>
</gene>
<evidence type="ECO:0000313" key="8">
    <source>
        <dbReference type="Proteomes" id="UP000663829"/>
    </source>
</evidence>
<evidence type="ECO:0000256" key="3">
    <source>
        <dbReference type="ARBA" id="ARBA00022692"/>
    </source>
</evidence>